<sequence length="31" mass="3518">MAIFFGFETVSTEKLPPNLFTTSLIVLTMRL</sequence>
<protein>
    <submittedName>
        <fullName evidence="1">Uncharacterized protein</fullName>
    </submittedName>
</protein>
<accession>A0A382NAW6</accession>
<reference evidence="1" key="1">
    <citation type="submission" date="2018-05" db="EMBL/GenBank/DDBJ databases">
        <authorList>
            <person name="Lanie J.A."/>
            <person name="Ng W.-L."/>
            <person name="Kazmierczak K.M."/>
            <person name="Andrzejewski T.M."/>
            <person name="Davidsen T.M."/>
            <person name="Wayne K.J."/>
            <person name="Tettelin H."/>
            <person name="Glass J.I."/>
            <person name="Rusch D."/>
            <person name="Podicherti R."/>
            <person name="Tsui H.-C.T."/>
            <person name="Winkler M.E."/>
        </authorList>
    </citation>
    <scope>NUCLEOTIDE SEQUENCE</scope>
</reference>
<dbReference type="EMBL" id="UINC01098411">
    <property type="protein sequence ID" value="SVC56912.1"/>
    <property type="molecule type" value="Genomic_DNA"/>
</dbReference>
<evidence type="ECO:0000313" key="1">
    <source>
        <dbReference type="EMBL" id="SVC56912.1"/>
    </source>
</evidence>
<gene>
    <name evidence="1" type="ORF">METZ01_LOCUS309766</name>
</gene>
<dbReference type="AlphaFoldDB" id="A0A382NAW6"/>
<feature type="non-terminal residue" evidence="1">
    <location>
        <position position="31"/>
    </location>
</feature>
<proteinExistence type="predicted"/>
<organism evidence="1">
    <name type="scientific">marine metagenome</name>
    <dbReference type="NCBI Taxonomy" id="408172"/>
    <lineage>
        <taxon>unclassified sequences</taxon>
        <taxon>metagenomes</taxon>
        <taxon>ecological metagenomes</taxon>
    </lineage>
</organism>
<name>A0A382NAW6_9ZZZZ</name>